<evidence type="ECO:0000256" key="5">
    <source>
        <dbReference type="ARBA" id="ARBA00023043"/>
    </source>
</evidence>
<feature type="domain" description="TANC1/2-like AAA+ ATPase lid" evidence="11">
    <location>
        <begin position="683"/>
        <end position="783"/>
    </location>
</feature>
<feature type="repeat" description="ANK" evidence="8">
    <location>
        <begin position="1217"/>
        <end position="1249"/>
    </location>
</feature>
<keyword evidence="5 8" id="KW-0040">ANK repeat</keyword>
<feature type="repeat" description="ANK" evidence="8">
    <location>
        <begin position="1184"/>
        <end position="1216"/>
    </location>
</feature>
<feature type="region of interest" description="Disordered" evidence="10">
    <location>
        <begin position="274"/>
        <end position="348"/>
    </location>
</feature>
<keyword evidence="1" id="KW-0597">Phosphoprotein</keyword>
<dbReference type="InterPro" id="IPR058018">
    <property type="entry name" value="AAA_lid_TANC1/2"/>
</dbReference>
<evidence type="ECO:0000256" key="10">
    <source>
        <dbReference type="SAM" id="MobiDB-lite"/>
    </source>
</evidence>
<dbReference type="SMART" id="SM00028">
    <property type="entry name" value="TPR"/>
    <property type="match status" value="3"/>
</dbReference>
<protein>
    <recommendedName>
        <fullName evidence="14">Protein TANC2</fullName>
    </recommendedName>
</protein>
<evidence type="ECO:0000256" key="2">
    <source>
        <dbReference type="ARBA" id="ARBA00022737"/>
    </source>
</evidence>
<evidence type="ECO:0000259" key="12">
    <source>
        <dbReference type="Pfam" id="PF25521"/>
    </source>
</evidence>
<keyword evidence="2" id="KW-0677">Repeat</keyword>
<dbReference type="Gene3D" id="1.25.40.10">
    <property type="entry name" value="Tetratricopeptide repeat domain"/>
    <property type="match status" value="1"/>
</dbReference>
<feature type="compositionally biased region" description="Low complexity" evidence="10">
    <location>
        <begin position="217"/>
        <end position="227"/>
    </location>
</feature>
<dbReference type="InterPro" id="IPR011990">
    <property type="entry name" value="TPR-like_helical_dom_sf"/>
</dbReference>
<feature type="compositionally biased region" description="Basic and acidic residues" evidence="10">
    <location>
        <begin position="1520"/>
        <end position="1530"/>
    </location>
</feature>
<feature type="region of interest" description="Disordered" evidence="10">
    <location>
        <begin position="132"/>
        <end position="172"/>
    </location>
</feature>
<feature type="compositionally biased region" description="Polar residues" evidence="10">
    <location>
        <begin position="310"/>
        <end position="323"/>
    </location>
</feature>
<feature type="repeat" description="ANK" evidence="8">
    <location>
        <begin position="1250"/>
        <end position="1282"/>
    </location>
</feature>
<dbReference type="OrthoDB" id="5958958at2759"/>
<dbReference type="InterPro" id="IPR002110">
    <property type="entry name" value="Ankyrin_rpt"/>
</dbReference>
<dbReference type="PROSITE" id="PS50297">
    <property type="entry name" value="ANK_REP_REGION"/>
    <property type="match status" value="4"/>
</dbReference>
<evidence type="ECO:0000256" key="7">
    <source>
        <dbReference type="ARBA" id="ARBA00038259"/>
    </source>
</evidence>
<feature type="compositionally biased region" description="Low complexity" evidence="10">
    <location>
        <begin position="398"/>
        <end position="411"/>
    </location>
</feature>
<feature type="region of interest" description="Disordered" evidence="10">
    <location>
        <begin position="1491"/>
        <end position="1569"/>
    </location>
</feature>
<feature type="repeat" description="ANK" evidence="8">
    <location>
        <begin position="1014"/>
        <end position="1046"/>
    </location>
</feature>
<feature type="compositionally biased region" description="Low complexity" evidence="10">
    <location>
        <begin position="151"/>
        <end position="165"/>
    </location>
</feature>
<dbReference type="Gene3D" id="1.25.40.20">
    <property type="entry name" value="Ankyrin repeat-containing domain"/>
    <property type="match status" value="2"/>
</dbReference>
<evidence type="ECO:0000256" key="4">
    <source>
        <dbReference type="ARBA" id="ARBA00023018"/>
    </source>
</evidence>
<dbReference type="InterPro" id="IPR058056">
    <property type="entry name" value="WH_TANC1/2"/>
</dbReference>
<evidence type="ECO:0000259" key="11">
    <source>
        <dbReference type="Pfam" id="PF25520"/>
    </source>
</evidence>
<evidence type="ECO:0000256" key="1">
    <source>
        <dbReference type="ARBA" id="ARBA00022553"/>
    </source>
</evidence>
<accession>A0A0K2TC90</accession>
<proteinExistence type="inferred from homology"/>
<dbReference type="InterPro" id="IPR027417">
    <property type="entry name" value="P-loop_NTPase"/>
</dbReference>
<feature type="compositionally biased region" description="Acidic residues" evidence="10">
    <location>
        <begin position="1503"/>
        <end position="1519"/>
    </location>
</feature>
<keyword evidence="3 9" id="KW-0802">TPR repeat</keyword>
<feature type="repeat" description="ANK" evidence="8">
    <location>
        <begin position="1151"/>
        <end position="1183"/>
    </location>
</feature>
<feature type="compositionally biased region" description="Polar residues" evidence="10">
    <location>
        <begin position="1492"/>
        <end position="1502"/>
    </location>
</feature>
<keyword evidence="4" id="KW-0770">Synapse</keyword>
<dbReference type="SUPFAM" id="SSF48403">
    <property type="entry name" value="Ankyrin repeat"/>
    <property type="match status" value="1"/>
</dbReference>
<dbReference type="InterPro" id="IPR050889">
    <property type="entry name" value="Dendritic_Spine_Reg/Scaffold"/>
</dbReference>
<feature type="region of interest" description="Disordered" evidence="10">
    <location>
        <begin position="385"/>
        <end position="411"/>
    </location>
</feature>
<dbReference type="Pfam" id="PF25521">
    <property type="entry name" value="WHD_TANC1"/>
    <property type="match status" value="1"/>
</dbReference>
<dbReference type="PANTHER" id="PTHR24166:SF55">
    <property type="entry name" value="ROLLING PEBBLES, ISOFORM B"/>
    <property type="match status" value="1"/>
</dbReference>
<evidence type="ECO:0008006" key="14">
    <source>
        <dbReference type="Google" id="ProtNLM"/>
    </source>
</evidence>
<evidence type="ECO:0000256" key="9">
    <source>
        <dbReference type="PROSITE-ProRule" id="PRU00339"/>
    </source>
</evidence>
<feature type="repeat" description="TPR" evidence="9">
    <location>
        <begin position="1418"/>
        <end position="1451"/>
    </location>
</feature>
<comment type="similarity">
    <text evidence="7">Belongs to the TANC family.</text>
</comment>
<dbReference type="SMART" id="SM00248">
    <property type="entry name" value="ANK"/>
    <property type="match status" value="9"/>
</dbReference>
<dbReference type="SUPFAM" id="SSF48452">
    <property type="entry name" value="TPR-like"/>
    <property type="match status" value="1"/>
</dbReference>
<feature type="compositionally biased region" description="Low complexity" evidence="10">
    <location>
        <begin position="274"/>
        <end position="290"/>
    </location>
</feature>
<name>A0A0K2TC90_LEPSM</name>
<evidence type="ECO:0000313" key="13">
    <source>
        <dbReference type="EMBL" id="CDW23066.1"/>
    </source>
</evidence>
<evidence type="ECO:0000256" key="3">
    <source>
        <dbReference type="ARBA" id="ARBA00022803"/>
    </source>
</evidence>
<dbReference type="Pfam" id="PF25520">
    <property type="entry name" value="AAA_lid_TANC1"/>
    <property type="match status" value="1"/>
</dbReference>
<dbReference type="PROSITE" id="PS50088">
    <property type="entry name" value="ANK_REPEAT"/>
    <property type="match status" value="5"/>
</dbReference>
<feature type="non-terminal residue" evidence="13">
    <location>
        <position position="1"/>
    </location>
</feature>
<dbReference type="PROSITE" id="PS50005">
    <property type="entry name" value="TPR"/>
    <property type="match status" value="1"/>
</dbReference>
<reference evidence="13" key="1">
    <citation type="submission" date="2014-05" db="EMBL/GenBank/DDBJ databases">
        <authorList>
            <person name="Chronopoulou M."/>
        </authorList>
    </citation>
    <scope>NUCLEOTIDE SEQUENCE</scope>
    <source>
        <tissue evidence="13">Whole organism</tissue>
    </source>
</reference>
<feature type="region of interest" description="Disordered" evidence="10">
    <location>
        <begin position="194"/>
        <end position="239"/>
    </location>
</feature>
<evidence type="ECO:0000256" key="6">
    <source>
        <dbReference type="ARBA" id="ARBA00034110"/>
    </source>
</evidence>
<dbReference type="InterPro" id="IPR019734">
    <property type="entry name" value="TPR_rpt"/>
</dbReference>
<feature type="compositionally biased region" description="Polar residues" evidence="10">
    <location>
        <begin position="132"/>
        <end position="144"/>
    </location>
</feature>
<comment type="subcellular location">
    <subcellularLocation>
        <location evidence="6">Postsynapse</location>
    </subcellularLocation>
</comment>
<dbReference type="InterPro" id="IPR036770">
    <property type="entry name" value="Ankyrin_rpt-contain_sf"/>
</dbReference>
<feature type="compositionally biased region" description="Low complexity" evidence="10">
    <location>
        <begin position="324"/>
        <end position="333"/>
    </location>
</feature>
<feature type="domain" description="TANC1/2-like winged helix" evidence="12">
    <location>
        <begin position="785"/>
        <end position="943"/>
    </location>
</feature>
<dbReference type="SUPFAM" id="SSF52540">
    <property type="entry name" value="P-loop containing nucleoside triphosphate hydrolases"/>
    <property type="match status" value="1"/>
</dbReference>
<sequence length="1569" mass="173120">GLSYPFSSNVVNRDKCDTISYRNKSQRDPRGLNLINQNVCPTCGCPFDLGKKRRVIDSCGHERCFSCLYAHEVCSLCTGRPPPPTPLPPDLTSPENMLSGHMNNSRAVSNSSINSFYPLPYNNTPNLFDTPSSQIHSNNSTLDSFRSADCSPLRRSSRGLPSPARSCHEFPPNGYRNSTISASFRSRPASPAFSHALPPISQNARVSATPPPRRSRFFASPKPSRPSWMQRHGKRPQTVNIDDNTLSALLHSAEMPQSMRNKFQSMWGIDDTGSITTRGVGGSTSSTNSGLVSRRSSSGISPNPFIRSSLRASSVTPSSHNFESSSGIRSSPSFGTLPKQHHKPPVSCYSASSNASTCSFVEGSTPPSEGLRSFADSGVVVMMDQRSNDSSSNGDLTGSRSSLAGSSSHRSGSFVPYELQQIQYCQKSKEQWTLKPLYFEIPQREPNPAFIGRQWLYSEVIDHLNSELPTNRGVIITGAPGTGKTSIILKMVEHSCFGRSEPIYNDSAFNSGQNTYRKQPMNAMKRLSSMVVAYQFCQTENRNTCTVPEFVHSLAAQLAQSPQLRFYNNYLSLNSDIRAKLSPGECLSDPDTSFVQGILEPLRYVHGEMMAMQGGAIKGQTCIILIDGLCDSEFQKTDYGDTIGSFLIKHLEALPPWLKIVCTVRSDMTGCTRGLPFHQINLDKCDVDERVRKDMMDYISYRISNSQEITANVTPSLKSPSKDSSDGTPIQRFTDYLMELTSGCFLFAKLTLDLVERGNLVIKSSSFKVLPVSLSEIFLLEFNLKFPSSQSFASIADILSVCLTSRYPMNLDEIYSCVTSLLVNEVLPWPEFVNQFNMLSGYLIRRGDESIMFYHPLFREWLLYRSVDDHSTKFLCDPRVGHIGIGLNLIRREGQFEPETLLEIAYHMLEAHVCDDPSEDNTSLAGAASRELQACWLAQPAETISHALASLKNIFSPDAKVSRLLLLSGASPHFLVQNYLKKAPLIGVYAHEGFEEMVGLLLEYRADVNSANAMGVTPLMFASMKGYLDIVRFLLESGATVNKTDRNDRCALVYAAQHGHLAVIEVLIEYDWDNDHDLTLAEAAQQAMVMAASRGRTQALEFFLNMAEVRVNFHETLNGETGLCAAASAGQQECCEILIRRGGCALTANLSGSPPLHVAIKNGHWNVTDFLLREGAHIEQVDSTGKSPLIIACMEGHLGLVELFVSRGADMTRADRDGITCIGWACLKGQCEAVSYLIDQGCDISVADNTGRTPLDLASFKGNSEIVTLLLEKGASMEHTDINGMRPLDRAISCRNASVVQCFLKKGARLGPATWTLANGKPEIMLLLLNKLLEDGNTLFRKEKLQDAAHRYQYALRRIPNICLPTVSSISDPKLRKTFEQLNVHLLLNLTRCRRKTGHFREAIDLADKVLKINPGSFEAYYAKAKANRESGNLHSALADLTEAVRIAPSNRDIHRIILRVKEEICRAANPNRKNNSDSNNKALKELNNNNSTTAIDNSASNAEEDPEQTEEELIDIDEKENISDSRKDSSSVGDNMLTEKEKEADSTSGVDSSTGSSSTKDFDSSLII</sequence>
<dbReference type="PANTHER" id="PTHR24166">
    <property type="entry name" value="ROLLING PEBBLES, ISOFORM B"/>
    <property type="match status" value="1"/>
</dbReference>
<feature type="compositionally biased region" description="Low complexity" evidence="10">
    <location>
        <begin position="1547"/>
        <end position="1560"/>
    </location>
</feature>
<organism evidence="13">
    <name type="scientific">Lepeophtheirus salmonis</name>
    <name type="common">Salmon louse</name>
    <name type="synonym">Caligus salmonis</name>
    <dbReference type="NCBI Taxonomy" id="72036"/>
    <lineage>
        <taxon>Eukaryota</taxon>
        <taxon>Metazoa</taxon>
        <taxon>Ecdysozoa</taxon>
        <taxon>Arthropoda</taxon>
        <taxon>Crustacea</taxon>
        <taxon>Multicrustacea</taxon>
        <taxon>Hexanauplia</taxon>
        <taxon>Copepoda</taxon>
        <taxon>Siphonostomatoida</taxon>
        <taxon>Caligidae</taxon>
        <taxon>Lepeophtheirus</taxon>
    </lineage>
</organism>
<evidence type="ECO:0000256" key="8">
    <source>
        <dbReference type="PROSITE-ProRule" id="PRU00023"/>
    </source>
</evidence>
<dbReference type="EMBL" id="HACA01005705">
    <property type="protein sequence ID" value="CDW23066.1"/>
    <property type="molecule type" value="Transcribed_RNA"/>
</dbReference>
<dbReference type="GO" id="GO:0098794">
    <property type="term" value="C:postsynapse"/>
    <property type="evidence" value="ECO:0007669"/>
    <property type="project" value="UniProtKB-SubCell"/>
</dbReference>
<dbReference type="Pfam" id="PF12796">
    <property type="entry name" value="Ank_2"/>
    <property type="match status" value="3"/>
</dbReference>